<dbReference type="PANTHER" id="PTHR21054">
    <property type="entry name" value="ZINC METALLOPROTEINASE-RELATED"/>
    <property type="match status" value="1"/>
</dbReference>
<evidence type="ECO:0000256" key="1">
    <source>
        <dbReference type="SAM" id="Phobius"/>
    </source>
</evidence>
<dbReference type="SUPFAM" id="SSF55486">
    <property type="entry name" value="Metalloproteases ('zincins'), catalytic domain"/>
    <property type="match status" value="1"/>
</dbReference>
<keyword evidence="1" id="KW-1133">Transmembrane helix</keyword>
<accession>A0ABT1FK79</accession>
<reference evidence="2 3" key="1">
    <citation type="submission" date="2022-06" db="EMBL/GenBank/DDBJ databases">
        <title>Runella sp. S5 genome sequencing.</title>
        <authorList>
            <person name="Park S."/>
        </authorList>
    </citation>
    <scope>NUCLEOTIDE SEQUENCE [LARGE SCALE GENOMIC DNA]</scope>
    <source>
        <strain evidence="2 3">S5</strain>
    </source>
</reference>
<protein>
    <submittedName>
        <fullName evidence="2">Ig-like domain-containing protein</fullName>
    </submittedName>
</protein>
<feature type="transmembrane region" description="Helical" evidence="1">
    <location>
        <begin position="12"/>
        <end position="32"/>
    </location>
</feature>
<dbReference type="Gene3D" id="2.60.40.3440">
    <property type="match status" value="1"/>
</dbReference>
<evidence type="ECO:0000313" key="2">
    <source>
        <dbReference type="EMBL" id="MCP1382161.1"/>
    </source>
</evidence>
<keyword evidence="1" id="KW-0472">Membrane</keyword>
<keyword evidence="3" id="KW-1185">Reference proteome</keyword>
<organism evidence="2 3">
    <name type="scientific">Runella salmonicolor</name>
    <dbReference type="NCBI Taxonomy" id="2950278"/>
    <lineage>
        <taxon>Bacteria</taxon>
        <taxon>Pseudomonadati</taxon>
        <taxon>Bacteroidota</taxon>
        <taxon>Cytophagia</taxon>
        <taxon>Cytophagales</taxon>
        <taxon>Spirosomataceae</taxon>
        <taxon>Runella</taxon>
    </lineage>
</organism>
<gene>
    <name evidence="2" type="ORF">NCI00_06975</name>
</gene>
<dbReference type="EMBL" id="JAMZEL010000002">
    <property type="protein sequence ID" value="MCP1382161.1"/>
    <property type="molecule type" value="Genomic_DNA"/>
</dbReference>
<evidence type="ECO:0000313" key="3">
    <source>
        <dbReference type="Proteomes" id="UP001204772"/>
    </source>
</evidence>
<keyword evidence="1" id="KW-0812">Transmembrane</keyword>
<dbReference type="Pfam" id="PF17963">
    <property type="entry name" value="Big_9"/>
    <property type="match status" value="1"/>
</dbReference>
<dbReference type="RefSeq" id="WP_253526256.1">
    <property type="nucleotide sequence ID" value="NZ_JAMZEL010000002.1"/>
</dbReference>
<sequence>MKPKIVFPQMYFWVLILFLAHPIVLIAQIPYLTAENSQSDIYPADTHSNFLPKSTAQTASSNPPRVRIAYIVPSNRTPQPNYEKNLQFAIEMAQMWYRNAMNQNGFGPKTFIYEPEEDSPRPKIHLVNVPETDNVLRGAENDGYGLFDRTKAAAKNAGLSVDSEGEVWVLIPETHVQRPNGSFYGTLALGGGGGSGNNSGVAQLGSSVIPLFDPQGLIDDTPYAGHIIPELGPYPLVQDSSFVWFEGHTFSTVASSYLGALCHEMGHAFGLSHDARQDNNFFGGLMYNGLRGIRGSFFPTLFPNHYTRLEYGSSLQLNVSHYFNRDKKITTIPTVYTFTSGTVTPINGLLNIQMAAYDIDTLSYVLLYDKYGDVIDEVSVNYTSVGLTLQTPYYTAGVNNEFFISVGDKQGNRKFSPKFYIFVNAGGNQAPKPFLKILYPNAPSQGKSTVFNSKSSDDFEKGSYTTEFDINNDGTYDTPPLAANEYSHELTQTGPYMARIRVTDAAGAFSVSSPISGNFGNTCGVDPPRITGKNKVCPSSPVQLTVYGCYGTLVWSNGETTASIVVTPTTTTVYSVSCSYGCSAQTSLPFTVEVTPNTVTLSNIATPGPQIAAQTLISTQQIPASTTVSYFAGNSIELLPGFYGANSSVFTALIKDCNTPLANNDSFNAVPGFARTLNVLSNDINPDGLSDVLQPEISVHPTKGTVTVNPSGTITYTPNENAKGTDSFVYSLCSKLTPSLCTSAQVSIDLNYLNPVVNAGFDTPVTFNNPPWQKGGWKTYQAVFSWLSGQGRNGSNGIKIYSGPPDGPVVSNDVYVYQAVTLSPNTNYIVYGWVKTENVTTNSNPNGVGACLSLIIAGNNWPPISSHLKGTNDWTRLSLSFNSGATGTVTIACRLGYANADSEGTAFFDDLIIVPQFP</sequence>
<proteinExistence type="predicted"/>
<dbReference type="InterPro" id="IPR055015">
    <property type="entry name" value="GCX_COOH"/>
</dbReference>
<dbReference type="Proteomes" id="UP001204772">
    <property type="component" value="Unassembled WGS sequence"/>
</dbReference>
<name>A0ABT1FK79_9BACT</name>
<dbReference type="NCBIfam" id="NF045639">
    <property type="entry name" value="GCX_COOH"/>
    <property type="match status" value="1"/>
</dbReference>
<dbReference type="Gene3D" id="2.60.120.260">
    <property type="entry name" value="Galactose-binding domain-like"/>
    <property type="match status" value="1"/>
</dbReference>
<dbReference type="InterPro" id="IPR053002">
    <property type="entry name" value="Metalloproteinase_M10B"/>
</dbReference>
<comment type="caution">
    <text evidence="2">The sequence shown here is derived from an EMBL/GenBank/DDBJ whole genome shotgun (WGS) entry which is preliminary data.</text>
</comment>
<dbReference type="InterPro" id="IPR021917">
    <property type="entry name" value="Unchr_Zn-peptidase-like"/>
</dbReference>
<dbReference type="Pfam" id="PF12044">
    <property type="entry name" value="Metallopep"/>
    <property type="match status" value="1"/>
</dbReference>
<dbReference type="PANTHER" id="PTHR21054:SF2">
    <property type="entry name" value="MIP04191P"/>
    <property type="match status" value="1"/>
</dbReference>